<dbReference type="CDD" id="cd00118">
    <property type="entry name" value="LysM"/>
    <property type="match status" value="1"/>
</dbReference>
<evidence type="ECO:0000313" key="3">
    <source>
        <dbReference type="Proteomes" id="UP000288607"/>
    </source>
</evidence>
<dbReference type="EMBL" id="QXGJ01000003">
    <property type="protein sequence ID" value="RSX51490.1"/>
    <property type="molecule type" value="Genomic_DNA"/>
</dbReference>
<keyword evidence="3" id="KW-1185">Reference proteome</keyword>
<feature type="domain" description="LysM" evidence="1">
    <location>
        <begin position="28"/>
        <end position="78"/>
    </location>
</feature>
<comment type="caution">
    <text evidence="2">The sequence shown here is derived from an EMBL/GenBank/DDBJ whole genome shotgun (WGS) entry which is preliminary data.</text>
</comment>
<dbReference type="PROSITE" id="PS51782">
    <property type="entry name" value="LYSM"/>
    <property type="match status" value="1"/>
</dbReference>
<evidence type="ECO:0000259" key="1">
    <source>
        <dbReference type="PROSITE" id="PS51782"/>
    </source>
</evidence>
<sequence>MVVLVILTFAAMGGRGDTRSESKSTEVVSYTVAPGDTLWSYASRITPEGDDVSETVEELKQLNHLQTSSLQVGQRIMVPVR</sequence>
<reference evidence="2 3" key="1">
    <citation type="submission" date="2018-09" db="EMBL/GenBank/DDBJ databases">
        <title>Characterization of the phylogenetic diversity of five novel species belonging to the genus Bifidobacterium.</title>
        <authorList>
            <person name="Lugli G.A."/>
            <person name="Duranti S."/>
            <person name="Milani C."/>
        </authorList>
    </citation>
    <scope>NUCLEOTIDE SEQUENCE [LARGE SCALE GENOMIC DNA]</scope>
    <source>
        <strain evidence="2 3">2028B</strain>
    </source>
</reference>
<dbReference type="SMART" id="SM00257">
    <property type="entry name" value="LysM"/>
    <property type="match status" value="1"/>
</dbReference>
<accession>A0A430FFA6</accession>
<protein>
    <submittedName>
        <fullName evidence="2">Peptidoglycan-binding protein</fullName>
    </submittedName>
</protein>
<dbReference type="AlphaFoldDB" id="A0A430FFA6"/>
<evidence type="ECO:0000313" key="2">
    <source>
        <dbReference type="EMBL" id="RSX51490.1"/>
    </source>
</evidence>
<dbReference type="InterPro" id="IPR018392">
    <property type="entry name" value="LysM"/>
</dbReference>
<organism evidence="2 3">
    <name type="scientific">Bifidobacterium callimiconis</name>
    <dbReference type="NCBI Taxonomy" id="2306973"/>
    <lineage>
        <taxon>Bacteria</taxon>
        <taxon>Bacillati</taxon>
        <taxon>Actinomycetota</taxon>
        <taxon>Actinomycetes</taxon>
        <taxon>Bifidobacteriales</taxon>
        <taxon>Bifidobacteriaceae</taxon>
        <taxon>Bifidobacterium</taxon>
    </lineage>
</organism>
<proteinExistence type="predicted"/>
<dbReference type="SUPFAM" id="SSF54106">
    <property type="entry name" value="LysM domain"/>
    <property type="match status" value="1"/>
</dbReference>
<dbReference type="InterPro" id="IPR036779">
    <property type="entry name" value="LysM_dom_sf"/>
</dbReference>
<dbReference type="Gene3D" id="3.10.350.10">
    <property type="entry name" value="LysM domain"/>
    <property type="match status" value="1"/>
</dbReference>
<dbReference type="Pfam" id="PF01476">
    <property type="entry name" value="LysM"/>
    <property type="match status" value="1"/>
</dbReference>
<dbReference type="Proteomes" id="UP000288607">
    <property type="component" value="Unassembled WGS sequence"/>
</dbReference>
<name>A0A430FFA6_9BIFI</name>
<gene>
    <name evidence="2" type="ORF">D2E23_0753</name>
</gene>